<feature type="compositionally biased region" description="Basic residues" evidence="1">
    <location>
        <begin position="217"/>
        <end position="245"/>
    </location>
</feature>
<dbReference type="AlphaFoldDB" id="A0AAV6U997"/>
<feature type="region of interest" description="Disordered" evidence="1">
    <location>
        <begin position="1"/>
        <end position="22"/>
    </location>
</feature>
<proteinExistence type="predicted"/>
<keyword evidence="3" id="KW-1185">Reference proteome</keyword>
<sequence>MAHLDDQSGRPAQQRFLDLSTLKPQTREEVQNALYKIPEMRLRPEKLPEDENPLLPDSWRRSWSYPYMNPVPPSMVHVKIKQLSKVDIDWKMLTLDRPETALEVHIFSRIVYLNKVTRKCIANEKDRKEKAQSVRLQRLGAKYGKVAKDGDSGAKIEDLTYECFSRHFGMSDRGQAMEEIPKPATADATKPPPVTTADDPNDDATAEEENIADNSTKRKTKVRKKKLTKKKKKSKKNKLRKRKSTRTGSPTKSSPVKSKVRKVKLKKSSNSVKSNKHKLGSSGKTLVQMLKVSEKAERRQRKVKL</sequence>
<evidence type="ECO:0000313" key="3">
    <source>
        <dbReference type="Proteomes" id="UP000827092"/>
    </source>
</evidence>
<evidence type="ECO:0000313" key="2">
    <source>
        <dbReference type="EMBL" id="KAG8180219.1"/>
    </source>
</evidence>
<accession>A0AAV6U997</accession>
<feature type="compositionally biased region" description="Basic residues" evidence="1">
    <location>
        <begin position="258"/>
        <end position="267"/>
    </location>
</feature>
<dbReference type="Proteomes" id="UP000827092">
    <property type="component" value="Unassembled WGS sequence"/>
</dbReference>
<feature type="compositionally biased region" description="Acidic residues" evidence="1">
    <location>
        <begin position="199"/>
        <end position="211"/>
    </location>
</feature>
<comment type="caution">
    <text evidence="2">The sequence shown here is derived from an EMBL/GenBank/DDBJ whole genome shotgun (WGS) entry which is preliminary data.</text>
</comment>
<feature type="region of interest" description="Disordered" evidence="1">
    <location>
        <begin position="183"/>
        <end position="305"/>
    </location>
</feature>
<name>A0AAV6U997_9ARAC</name>
<reference evidence="2 3" key="1">
    <citation type="journal article" date="2022" name="Nat. Ecol. Evol.">
        <title>A masculinizing supergene underlies an exaggerated male reproductive morph in a spider.</title>
        <authorList>
            <person name="Hendrickx F."/>
            <person name="De Corte Z."/>
            <person name="Sonet G."/>
            <person name="Van Belleghem S.M."/>
            <person name="Kostlbacher S."/>
            <person name="Vangestel C."/>
        </authorList>
    </citation>
    <scope>NUCLEOTIDE SEQUENCE [LARGE SCALE GENOMIC DNA]</scope>
    <source>
        <strain evidence="2">W744_W776</strain>
    </source>
</reference>
<organism evidence="2 3">
    <name type="scientific">Oedothorax gibbosus</name>
    <dbReference type="NCBI Taxonomy" id="931172"/>
    <lineage>
        <taxon>Eukaryota</taxon>
        <taxon>Metazoa</taxon>
        <taxon>Ecdysozoa</taxon>
        <taxon>Arthropoda</taxon>
        <taxon>Chelicerata</taxon>
        <taxon>Arachnida</taxon>
        <taxon>Araneae</taxon>
        <taxon>Araneomorphae</taxon>
        <taxon>Entelegynae</taxon>
        <taxon>Araneoidea</taxon>
        <taxon>Linyphiidae</taxon>
        <taxon>Erigoninae</taxon>
        <taxon>Oedothorax</taxon>
    </lineage>
</organism>
<evidence type="ECO:0000256" key="1">
    <source>
        <dbReference type="SAM" id="MobiDB-lite"/>
    </source>
</evidence>
<protein>
    <submittedName>
        <fullName evidence="2">Uncharacterized protein</fullName>
    </submittedName>
</protein>
<gene>
    <name evidence="2" type="ORF">JTE90_016495</name>
</gene>
<dbReference type="EMBL" id="JAFNEN010000575">
    <property type="protein sequence ID" value="KAG8180219.1"/>
    <property type="molecule type" value="Genomic_DNA"/>
</dbReference>